<dbReference type="Gene3D" id="3.40.640.10">
    <property type="entry name" value="Type I PLP-dependent aspartate aminotransferase-like (Major domain)"/>
    <property type="match status" value="1"/>
</dbReference>
<dbReference type="GO" id="GO:0008483">
    <property type="term" value="F:transaminase activity"/>
    <property type="evidence" value="ECO:0007669"/>
    <property type="project" value="UniProtKB-KW"/>
</dbReference>
<sequence length="408" mass="44963">MNDTASDFKQTKELTQKYLLDLVNKYPVAFRYGVNELLFDQNNKQYIDFLCGVAVTNLGHSDPDIIEAIRNQIDRIVHTSNWFYSEEASRLAELLIQNTFPGKVFLCNSGTEATEAAFKLARAYAEQKQIHDPVILSLHKSFHGRSVSGISLTGQKKLHTGFGKLLEGIEFVAPNDEEELVEAFQRFAGRVVAFIAEPILGESGIFPLTHGYLTLARELTLENDALLILDEIQTGFGRTGTMFAFETFGFSPDVMTLAKGLGSGFPIGAMIVAEKYQDVLGKGSHGTTYGGNHLGAAIAYETIRIIQTRDILSNVNSCSEIAFSRLAQIKDKLKIVKEIRGKGLHIGVDLSIPSRPVAEACLEKGLIVNATGDTVIRVMPPLTISTQYLNEGLDILEAVLTEFQEQQK</sequence>
<dbReference type="SUPFAM" id="SSF53383">
    <property type="entry name" value="PLP-dependent transferases"/>
    <property type="match status" value="1"/>
</dbReference>
<dbReference type="GO" id="GO:0030170">
    <property type="term" value="F:pyridoxal phosphate binding"/>
    <property type="evidence" value="ECO:0007669"/>
    <property type="project" value="InterPro"/>
</dbReference>
<evidence type="ECO:0000313" key="6">
    <source>
        <dbReference type="EMBL" id="PJZ65059.1"/>
    </source>
</evidence>
<proteinExistence type="inferred from homology"/>
<evidence type="ECO:0000256" key="2">
    <source>
        <dbReference type="ARBA" id="ARBA00022576"/>
    </source>
</evidence>
<dbReference type="Proteomes" id="UP000231912">
    <property type="component" value="Unassembled WGS sequence"/>
</dbReference>
<dbReference type="EMBL" id="NPDT01000006">
    <property type="protein sequence ID" value="PJZ65059.1"/>
    <property type="molecule type" value="Genomic_DNA"/>
</dbReference>
<dbReference type="InterPro" id="IPR015424">
    <property type="entry name" value="PyrdxlP-dep_Trfase"/>
</dbReference>
<dbReference type="PANTHER" id="PTHR11986">
    <property type="entry name" value="AMINOTRANSFERASE CLASS III"/>
    <property type="match status" value="1"/>
</dbReference>
<organism evidence="6 7">
    <name type="scientific">Leptospira wolffii</name>
    <dbReference type="NCBI Taxonomy" id="409998"/>
    <lineage>
        <taxon>Bacteria</taxon>
        <taxon>Pseudomonadati</taxon>
        <taxon>Spirochaetota</taxon>
        <taxon>Spirochaetia</taxon>
        <taxon>Leptospirales</taxon>
        <taxon>Leptospiraceae</taxon>
        <taxon>Leptospira</taxon>
    </lineage>
</organism>
<dbReference type="CDD" id="cd00610">
    <property type="entry name" value="OAT_like"/>
    <property type="match status" value="1"/>
</dbReference>
<keyword evidence="2 6" id="KW-0032">Aminotransferase</keyword>
<evidence type="ECO:0000256" key="4">
    <source>
        <dbReference type="ARBA" id="ARBA00022898"/>
    </source>
</evidence>
<accession>A0A2M9Z9E9</accession>
<evidence type="ECO:0000256" key="5">
    <source>
        <dbReference type="RuleBase" id="RU003560"/>
    </source>
</evidence>
<protein>
    <submittedName>
        <fullName evidence="6">Aspartate aminotransferase family protein</fullName>
    </submittedName>
</protein>
<reference evidence="6 7" key="1">
    <citation type="submission" date="2017-07" db="EMBL/GenBank/DDBJ databases">
        <title>Leptospira spp. isolated from tropical soils.</title>
        <authorList>
            <person name="Thibeaux R."/>
            <person name="Iraola G."/>
            <person name="Ferres I."/>
            <person name="Bierque E."/>
            <person name="Girault D."/>
            <person name="Soupe-Gilbert M.-E."/>
            <person name="Picardeau M."/>
            <person name="Goarant C."/>
        </authorList>
    </citation>
    <scope>NUCLEOTIDE SEQUENCE [LARGE SCALE GENOMIC DNA]</scope>
    <source>
        <strain evidence="6 7">FH2-C-A2</strain>
    </source>
</reference>
<evidence type="ECO:0000313" key="7">
    <source>
        <dbReference type="Proteomes" id="UP000231912"/>
    </source>
</evidence>
<evidence type="ECO:0000256" key="1">
    <source>
        <dbReference type="ARBA" id="ARBA00001933"/>
    </source>
</evidence>
<keyword evidence="3 6" id="KW-0808">Transferase</keyword>
<comment type="similarity">
    <text evidence="5">Belongs to the class-III pyridoxal-phosphate-dependent aminotransferase family.</text>
</comment>
<dbReference type="PANTHER" id="PTHR11986:SF79">
    <property type="entry name" value="ACETYLORNITHINE AMINOTRANSFERASE, MITOCHONDRIAL"/>
    <property type="match status" value="1"/>
</dbReference>
<name>A0A2M9Z9E9_9LEPT</name>
<evidence type="ECO:0000256" key="3">
    <source>
        <dbReference type="ARBA" id="ARBA00022679"/>
    </source>
</evidence>
<dbReference type="InterPro" id="IPR005814">
    <property type="entry name" value="Aminotrans_3"/>
</dbReference>
<dbReference type="AlphaFoldDB" id="A0A2M9Z9E9"/>
<dbReference type="FunFam" id="3.40.640.10:FF:000004">
    <property type="entry name" value="Acetylornithine aminotransferase"/>
    <property type="match status" value="1"/>
</dbReference>
<dbReference type="InterPro" id="IPR049704">
    <property type="entry name" value="Aminotrans_3_PPA_site"/>
</dbReference>
<gene>
    <name evidence="6" type="ORF">CH371_14095</name>
</gene>
<dbReference type="InterPro" id="IPR015422">
    <property type="entry name" value="PyrdxlP-dep_Trfase_small"/>
</dbReference>
<comment type="caution">
    <text evidence="6">The sequence shown here is derived from an EMBL/GenBank/DDBJ whole genome shotgun (WGS) entry which is preliminary data.</text>
</comment>
<comment type="cofactor">
    <cofactor evidence="1">
        <name>pyridoxal 5'-phosphate</name>
        <dbReference type="ChEBI" id="CHEBI:597326"/>
    </cofactor>
</comment>
<dbReference type="InterPro" id="IPR015421">
    <property type="entry name" value="PyrdxlP-dep_Trfase_major"/>
</dbReference>
<dbReference type="InterPro" id="IPR050103">
    <property type="entry name" value="Class-III_PLP-dep_AT"/>
</dbReference>
<dbReference type="GO" id="GO:0042802">
    <property type="term" value="F:identical protein binding"/>
    <property type="evidence" value="ECO:0007669"/>
    <property type="project" value="TreeGrafter"/>
</dbReference>
<dbReference type="RefSeq" id="WP_100759476.1">
    <property type="nucleotide sequence ID" value="NZ_NPDT01000006.1"/>
</dbReference>
<dbReference type="PIRSF" id="PIRSF000521">
    <property type="entry name" value="Transaminase_4ab_Lys_Orn"/>
    <property type="match status" value="1"/>
</dbReference>
<dbReference type="Pfam" id="PF00202">
    <property type="entry name" value="Aminotran_3"/>
    <property type="match status" value="1"/>
</dbReference>
<keyword evidence="4 5" id="KW-0663">Pyridoxal phosphate</keyword>
<dbReference type="Gene3D" id="3.90.1150.10">
    <property type="entry name" value="Aspartate Aminotransferase, domain 1"/>
    <property type="match status" value="1"/>
</dbReference>
<dbReference type="NCBIfam" id="NF002325">
    <property type="entry name" value="PRK01278.1"/>
    <property type="match status" value="1"/>
</dbReference>
<dbReference type="PROSITE" id="PS00600">
    <property type="entry name" value="AA_TRANSFER_CLASS_3"/>
    <property type="match status" value="1"/>
</dbReference>